<dbReference type="RefSeq" id="WP_162220933.1">
    <property type="nucleotide sequence ID" value="NZ_CASBEY010000028.1"/>
</dbReference>
<evidence type="ECO:0000259" key="10">
    <source>
        <dbReference type="PROSITE" id="PS50110"/>
    </source>
</evidence>
<keyword evidence="3" id="KW-0902">Two-component regulatory system</keyword>
<dbReference type="Pfam" id="PF00072">
    <property type="entry name" value="Response_reg"/>
    <property type="match status" value="1"/>
</dbReference>
<evidence type="ECO:0000256" key="2">
    <source>
        <dbReference type="ARBA" id="ARBA00022553"/>
    </source>
</evidence>
<dbReference type="PANTHER" id="PTHR48111">
    <property type="entry name" value="REGULATOR OF RPOS"/>
    <property type="match status" value="1"/>
</dbReference>
<reference evidence="12 13" key="1">
    <citation type="submission" date="2019-06" db="EMBL/GenBank/DDBJ databases">
        <title>Draft genome sequences of 15 bacterial species constituting the stable defined intestinal microbiota of the GM15 gnotobiotic mouse model.</title>
        <authorList>
            <person name="Elie C."/>
            <person name="Mathieu A."/>
            <person name="Saliou A."/>
            <person name="Darnaud M."/>
            <person name="Leulier F."/>
            <person name="Tamellini A."/>
        </authorList>
    </citation>
    <scope>NUCLEOTIDE SEQUENCE [LARGE SCALE GENOMIC DNA]</scope>
    <source>
        <strain evidence="12 13">JM4-15</strain>
    </source>
</reference>
<dbReference type="GO" id="GO:0006355">
    <property type="term" value="P:regulation of DNA-templated transcription"/>
    <property type="evidence" value="ECO:0007669"/>
    <property type="project" value="InterPro"/>
</dbReference>
<dbReference type="SUPFAM" id="SSF46894">
    <property type="entry name" value="C-terminal effector domain of the bipartite response regulators"/>
    <property type="match status" value="1"/>
</dbReference>
<dbReference type="EMBL" id="VIQT01000009">
    <property type="protein sequence ID" value="NDO38932.1"/>
    <property type="molecule type" value="Genomic_DNA"/>
</dbReference>
<sequence length="226" mass="24990">MRILIIEDDEKLCEAMRFALEREGYTVDVCHDGDNGFRWAREQAHDLILLDRMLPSADGVELLKRLRAQGHTAPVLLVTALGGIGQRVEGLDAGADDYLVKPFAVEELLARVRAMQRRPRQWESARVLQVGDAAFDAAQKTLTGPGGGCSLSKREAALMEILLANHGQTLPRSMLLTRVWGPDAEVEDGNLDNYIHFLRRRLKAAGSTVSIRTVRGVGYQLEDGCV</sequence>
<dbReference type="PROSITE" id="PS50110">
    <property type="entry name" value="RESPONSE_REGULATORY"/>
    <property type="match status" value="1"/>
</dbReference>
<keyword evidence="4" id="KW-0805">Transcription regulation</keyword>
<evidence type="ECO:0000256" key="1">
    <source>
        <dbReference type="ARBA" id="ARBA00018672"/>
    </source>
</evidence>
<dbReference type="SMART" id="SM00862">
    <property type="entry name" value="Trans_reg_C"/>
    <property type="match status" value="1"/>
</dbReference>
<dbReference type="CDD" id="cd00383">
    <property type="entry name" value="trans_reg_C"/>
    <property type="match status" value="1"/>
</dbReference>
<comment type="caution">
    <text evidence="12">The sequence shown here is derived from an EMBL/GenBank/DDBJ whole genome shotgun (WGS) entry which is preliminary data.</text>
</comment>
<dbReference type="AlphaFoldDB" id="A0A845SXD4"/>
<dbReference type="GO" id="GO:0000156">
    <property type="term" value="F:phosphorelay response regulator activity"/>
    <property type="evidence" value="ECO:0007669"/>
    <property type="project" value="TreeGrafter"/>
</dbReference>
<gene>
    <name evidence="12" type="ORF">FMM72_06635</name>
</gene>
<keyword evidence="2 8" id="KW-0597">Phosphoprotein</keyword>
<dbReference type="Proteomes" id="UP000462501">
    <property type="component" value="Unassembled WGS sequence"/>
</dbReference>
<dbReference type="GO" id="GO:0005829">
    <property type="term" value="C:cytosol"/>
    <property type="evidence" value="ECO:0007669"/>
    <property type="project" value="TreeGrafter"/>
</dbReference>
<dbReference type="InterPro" id="IPR039420">
    <property type="entry name" value="WalR-like"/>
</dbReference>
<evidence type="ECO:0000256" key="8">
    <source>
        <dbReference type="PROSITE-ProRule" id="PRU00169"/>
    </source>
</evidence>
<dbReference type="FunFam" id="3.40.50.2300:FF:000002">
    <property type="entry name" value="DNA-binding response regulator PhoP"/>
    <property type="match status" value="1"/>
</dbReference>
<keyword evidence="5 9" id="KW-0238">DNA-binding</keyword>
<dbReference type="InterPro" id="IPR011006">
    <property type="entry name" value="CheY-like_superfamily"/>
</dbReference>
<evidence type="ECO:0000259" key="11">
    <source>
        <dbReference type="PROSITE" id="PS51755"/>
    </source>
</evidence>
<dbReference type="InterPro" id="IPR036388">
    <property type="entry name" value="WH-like_DNA-bd_sf"/>
</dbReference>
<protein>
    <recommendedName>
        <fullName evidence="1">Stage 0 sporulation protein A homolog</fullName>
    </recommendedName>
</protein>
<feature type="DNA-binding region" description="OmpR/PhoB-type" evidence="9">
    <location>
        <begin position="125"/>
        <end position="223"/>
    </location>
</feature>
<dbReference type="GO" id="GO:0000976">
    <property type="term" value="F:transcription cis-regulatory region binding"/>
    <property type="evidence" value="ECO:0007669"/>
    <property type="project" value="TreeGrafter"/>
</dbReference>
<evidence type="ECO:0000256" key="9">
    <source>
        <dbReference type="PROSITE-ProRule" id="PRU01091"/>
    </source>
</evidence>
<feature type="modified residue" description="4-aspartylphosphate" evidence="8">
    <location>
        <position position="51"/>
    </location>
</feature>
<dbReference type="PROSITE" id="PS51755">
    <property type="entry name" value="OMPR_PHOB"/>
    <property type="match status" value="1"/>
</dbReference>
<organism evidence="12 13">
    <name type="scientific">Anaerotruncus colihominis</name>
    <dbReference type="NCBI Taxonomy" id="169435"/>
    <lineage>
        <taxon>Bacteria</taxon>
        <taxon>Bacillati</taxon>
        <taxon>Bacillota</taxon>
        <taxon>Clostridia</taxon>
        <taxon>Eubacteriales</taxon>
        <taxon>Oscillospiraceae</taxon>
        <taxon>Anaerotruncus</taxon>
    </lineage>
</organism>
<dbReference type="Pfam" id="PF00486">
    <property type="entry name" value="Trans_reg_C"/>
    <property type="match status" value="1"/>
</dbReference>
<dbReference type="Gene3D" id="1.10.10.10">
    <property type="entry name" value="Winged helix-like DNA-binding domain superfamily/Winged helix DNA-binding domain"/>
    <property type="match status" value="1"/>
</dbReference>
<name>A0A845SXD4_9FIRM</name>
<feature type="domain" description="Response regulatory" evidence="10">
    <location>
        <begin position="2"/>
        <end position="116"/>
    </location>
</feature>
<keyword evidence="6" id="KW-0804">Transcription</keyword>
<dbReference type="SMART" id="SM00448">
    <property type="entry name" value="REC"/>
    <property type="match status" value="1"/>
</dbReference>
<evidence type="ECO:0000256" key="6">
    <source>
        <dbReference type="ARBA" id="ARBA00023163"/>
    </source>
</evidence>
<dbReference type="SUPFAM" id="SSF52172">
    <property type="entry name" value="CheY-like"/>
    <property type="match status" value="1"/>
</dbReference>
<evidence type="ECO:0000313" key="12">
    <source>
        <dbReference type="EMBL" id="NDO38932.1"/>
    </source>
</evidence>
<proteinExistence type="predicted"/>
<dbReference type="InterPro" id="IPR001789">
    <property type="entry name" value="Sig_transdc_resp-reg_receiver"/>
</dbReference>
<evidence type="ECO:0000256" key="4">
    <source>
        <dbReference type="ARBA" id="ARBA00023015"/>
    </source>
</evidence>
<evidence type="ECO:0000256" key="7">
    <source>
        <dbReference type="ARBA" id="ARBA00024867"/>
    </source>
</evidence>
<evidence type="ECO:0000313" key="13">
    <source>
        <dbReference type="Proteomes" id="UP000462501"/>
    </source>
</evidence>
<dbReference type="GO" id="GO:0032993">
    <property type="term" value="C:protein-DNA complex"/>
    <property type="evidence" value="ECO:0007669"/>
    <property type="project" value="TreeGrafter"/>
</dbReference>
<dbReference type="Gene3D" id="6.10.250.690">
    <property type="match status" value="1"/>
</dbReference>
<dbReference type="PANTHER" id="PTHR48111:SF22">
    <property type="entry name" value="REGULATOR OF RPOS"/>
    <property type="match status" value="1"/>
</dbReference>
<evidence type="ECO:0000256" key="3">
    <source>
        <dbReference type="ARBA" id="ARBA00023012"/>
    </source>
</evidence>
<dbReference type="InterPro" id="IPR016032">
    <property type="entry name" value="Sig_transdc_resp-reg_C-effctor"/>
</dbReference>
<comment type="function">
    <text evidence="7">May play the central regulatory role in sporulation. It may be an element of the effector pathway responsible for the activation of sporulation genes in response to nutritional stress. Spo0A may act in concert with spo0H (a sigma factor) to control the expression of some genes that are critical to the sporulation process.</text>
</comment>
<dbReference type="Gene3D" id="3.40.50.2300">
    <property type="match status" value="1"/>
</dbReference>
<feature type="domain" description="OmpR/PhoB-type" evidence="11">
    <location>
        <begin position="125"/>
        <end position="223"/>
    </location>
</feature>
<evidence type="ECO:0000256" key="5">
    <source>
        <dbReference type="ARBA" id="ARBA00023125"/>
    </source>
</evidence>
<dbReference type="InterPro" id="IPR001867">
    <property type="entry name" value="OmpR/PhoB-type_DNA-bd"/>
</dbReference>
<accession>A0A845SXD4</accession>